<organism evidence="16 17">
    <name type="scientific">Secundilactobacillus folii</name>
    <dbReference type="NCBI Taxonomy" id="2678357"/>
    <lineage>
        <taxon>Bacteria</taxon>
        <taxon>Bacillati</taxon>
        <taxon>Bacillota</taxon>
        <taxon>Bacilli</taxon>
        <taxon>Lactobacillales</taxon>
        <taxon>Lactobacillaceae</taxon>
        <taxon>Secundilactobacillus</taxon>
    </lineage>
</organism>
<dbReference type="InterPro" id="IPR020588">
    <property type="entry name" value="RecA_ATP-bd"/>
</dbReference>
<dbReference type="NCBIfam" id="TIGR02012">
    <property type="entry name" value="tigrfam_recA"/>
    <property type="match status" value="1"/>
</dbReference>
<dbReference type="Gene3D" id="3.40.50.300">
    <property type="entry name" value="P-loop containing nucleotide triphosphate hydrolases"/>
    <property type="match status" value="1"/>
</dbReference>
<dbReference type="GO" id="GO:0003684">
    <property type="term" value="F:damaged DNA binding"/>
    <property type="evidence" value="ECO:0007669"/>
    <property type="project" value="UniProtKB-UniRule"/>
</dbReference>
<evidence type="ECO:0000259" key="15">
    <source>
        <dbReference type="PROSITE" id="PS50163"/>
    </source>
</evidence>
<keyword evidence="3 10" id="KW-0547">Nucleotide-binding</keyword>
<protein>
    <recommendedName>
        <fullName evidence="2 10">Protein RecA</fullName>
    </recommendedName>
    <alternativeName>
        <fullName evidence="10 11">Recombinase A</fullName>
    </alternativeName>
</protein>
<keyword evidence="9 10" id="KW-0742">SOS response</keyword>
<dbReference type="Pfam" id="PF00154">
    <property type="entry name" value="RecA_N"/>
    <property type="match status" value="1"/>
</dbReference>
<dbReference type="GO" id="GO:0005829">
    <property type="term" value="C:cytosol"/>
    <property type="evidence" value="ECO:0007669"/>
    <property type="project" value="TreeGrafter"/>
</dbReference>
<evidence type="ECO:0000256" key="5">
    <source>
        <dbReference type="ARBA" id="ARBA00022840"/>
    </source>
</evidence>
<evidence type="ECO:0000256" key="7">
    <source>
        <dbReference type="ARBA" id="ARBA00023172"/>
    </source>
</evidence>
<keyword evidence="17" id="KW-1185">Reference proteome</keyword>
<dbReference type="CDD" id="cd00983">
    <property type="entry name" value="RecA"/>
    <property type="match status" value="1"/>
</dbReference>
<dbReference type="InterPro" id="IPR013765">
    <property type="entry name" value="DNA_recomb/repair_RecA"/>
</dbReference>
<dbReference type="PANTHER" id="PTHR45900">
    <property type="entry name" value="RECA"/>
    <property type="match status" value="1"/>
</dbReference>
<evidence type="ECO:0000256" key="8">
    <source>
        <dbReference type="ARBA" id="ARBA00023204"/>
    </source>
</evidence>
<gene>
    <name evidence="10 16" type="primary">recA</name>
    <name evidence="16" type="ORF">GM612_02925</name>
</gene>
<keyword evidence="8 10" id="KW-0234">DNA repair</keyword>
<feature type="domain" description="RecA family profile 2" evidence="15">
    <location>
        <begin position="213"/>
        <end position="286"/>
    </location>
</feature>
<dbReference type="InterPro" id="IPR049261">
    <property type="entry name" value="RecA-like_C"/>
</dbReference>
<name>A0A7X2XTW8_9LACO</name>
<evidence type="ECO:0000256" key="12">
    <source>
        <dbReference type="RuleBase" id="RU004527"/>
    </source>
</evidence>
<dbReference type="GO" id="GO:0005524">
    <property type="term" value="F:ATP binding"/>
    <property type="evidence" value="ECO:0007669"/>
    <property type="project" value="UniProtKB-UniRule"/>
</dbReference>
<sequence length="357" mass="38788">MALHLFDPDDPTQKNDDKQRKQALDHAMHDIEKKFGKGALMRMGDKPNLEIERFSSGLLSLDHALGGGYPRGRIMEIYGPESSGKTTLALTAVASLQKEGGIVAYIDAENALDATYAKALGVNLDQLLLSQPGSAEEGFQIAHDLVQSGAIDMVVFDSVAAMVPKAEIDGEIGDNHVGLQARLMSQSLRALAGMANQTQTTLLFINQIREKIGVMFGNPEVTPGGRALKFYATVRLDIRKRENIKEGTDIIGTNVKIKVTKNKVAPPLKQIEVQNLFGHGLSRAGDILNLAVDNDVIQKSGSWYSYNGERMGQGQTNALDYLEQHTDVQDEIADKIKAIWDGDKGDSPSDGKDSEVS</sequence>
<feature type="compositionally biased region" description="Basic and acidic residues" evidence="13">
    <location>
        <begin position="11"/>
        <end position="23"/>
    </location>
</feature>
<dbReference type="InterPro" id="IPR023400">
    <property type="entry name" value="RecA_C_sf"/>
</dbReference>
<dbReference type="GO" id="GO:0006281">
    <property type="term" value="P:DNA repair"/>
    <property type="evidence" value="ECO:0007669"/>
    <property type="project" value="UniProtKB-UniRule"/>
</dbReference>
<evidence type="ECO:0000313" key="17">
    <source>
        <dbReference type="Proteomes" id="UP000466388"/>
    </source>
</evidence>
<dbReference type="RefSeq" id="WP_155430881.1">
    <property type="nucleotide sequence ID" value="NZ_WNJO01000002.1"/>
</dbReference>
<dbReference type="SUPFAM" id="SSF52540">
    <property type="entry name" value="P-loop containing nucleoside triphosphate hydrolases"/>
    <property type="match status" value="1"/>
</dbReference>
<dbReference type="PRINTS" id="PR00142">
    <property type="entry name" value="RECA"/>
</dbReference>
<dbReference type="HAMAP" id="MF_00268">
    <property type="entry name" value="RecA"/>
    <property type="match status" value="1"/>
</dbReference>
<dbReference type="GO" id="GO:0006310">
    <property type="term" value="P:DNA recombination"/>
    <property type="evidence" value="ECO:0007669"/>
    <property type="project" value="UniProtKB-UniRule"/>
</dbReference>
<evidence type="ECO:0000256" key="11">
    <source>
        <dbReference type="RuleBase" id="RU000526"/>
    </source>
</evidence>
<evidence type="ECO:0000256" key="3">
    <source>
        <dbReference type="ARBA" id="ARBA00022741"/>
    </source>
</evidence>
<comment type="subcellular location">
    <subcellularLocation>
        <location evidence="10">Cytoplasm</location>
    </subcellularLocation>
</comment>
<dbReference type="InterPro" id="IPR020587">
    <property type="entry name" value="RecA_monomer-monomer_interface"/>
</dbReference>
<dbReference type="InterPro" id="IPR003593">
    <property type="entry name" value="AAA+_ATPase"/>
</dbReference>
<keyword evidence="4 10" id="KW-0227">DNA damage</keyword>
<dbReference type="FunFam" id="3.40.50.300:FF:000087">
    <property type="entry name" value="Recombinase RecA"/>
    <property type="match status" value="1"/>
</dbReference>
<reference evidence="16 17" key="1">
    <citation type="submission" date="2019-11" db="EMBL/GenBank/DDBJ databases">
        <title>Lactobacillus sp. nov. CRM56-3, isolated from fermented tea leaves.</title>
        <authorList>
            <person name="Phuengjayaem S."/>
            <person name="Tanasupawat S."/>
        </authorList>
    </citation>
    <scope>NUCLEOTIDE SEQUENCE [LARGE SCALE GENOMIC DNA]</scope>
    <source>
        <strain evidence="16 17">CRM56-3</strain>
    </source>
</reference>
<dbReference type="PROSITE" id="PS50162">
    <property type="entry name" value="RECA_2"/>
    <property type="match status" value="1"/>
</dbReference>
<evidence type="ECO:0000256" key="13">
    <source>
        <dbReference type="SAM" id="MobiDB-lite"/>
    </source>
</evidence>
<keyword evidence="7 10" id="KW-0233">DNA recombination</keyword>
<feature type="region of interest" description="Disordered" evidence="13">
    <location>
        <begin position="1"/>
        <end position="23"/>
    </location>
</feature>
<dbReference type="GO" id="GO:0009432">
    <property type="term" value="P:SOS response"/>
    <property type="evidence" value="ECO:0007669"/>
    <property type="project" value="UniProtKB-UniRule"/>
</dbReference>
<evidence type="ECO:0000256" key="10">
    <source>
        <dbReference type="HAMAP-Rule" id="MF_00268"/>
    </source>
</evidence>
<evidence type="ECO:0000313" key="16">
    <source>
        <dbReference type="EMBL" id="MTV81608.1"/>
    </source>
</evidence>
<dbReference type="InterPro" id="IPR049428">
    <property type="entry name" value="RecA-like_N"/>
</dbReference>
<evidence type="ECO:0000256" key="2">
    <source>
        <dbReference type="ARBA" id="ARBA00015553"/>
    </source>
</evidence>
<evidence type="ECO:0000256" key="1">
    <source>
        <dbReference type="ARBA" id="ARBA00009391"/>
    </source>
</evidence>
<dbReference type="SMART" id="SM00382">
    <property type="entry name" value="AAA"/>
    <property type="match status" value="1"/>
</dbReference>
<feature type="binding site" evidence="10">
    <location>
        <begin position="79"/>
        <end position="86"/>
    </location>
    <ligand>
        <name>ATP</name>
        <dbReference type="ChEBI" id="CHEBI:30616"/>
    </ligand>
</feature>
<dbReference type="SUPFAM" id="SSF54752">
    <property type="entry name" value="RecA protein, C-terminal domain"/>
    <property type="match status" value="1"/>
</dbReference>
<evidence type="ECO:0000259" key="14">
    <source>
        <dbReference type="PROSITE" id="PS50162"/>
    </source>
</evidence>
<dbReference type="Proteomes" id="UP000466388">
    <property type="component" value="Unassembled WGS sequence"/>
</dbReference>
<keyword evidence="6 10" id="KW-0238">DNA-binding</keyword>
<dbReference type="PANTHER" id="PTHR45900:SF1">
    <property type="entry name" value="MITOCHONDRIAL DNA REPAIR PROTEIN RECA HOMOLOG-RELATED"/>
    <property type="match status" value="1"/>
</dbReference>
<comment type="function">
    <text evidence="10">Can catalyze the hydrolysis of ATP in the presence of single-stranded DNA, the ATP-dependent uptake of single-stranded DNA by duplex DNA, and the ATP-dependent hybridization of homologous single-stranded DNAs. It interacts with LexA causing its activation and leading to its autocatalytic cleavage.</text>
</comment>
<comment type="similarity">
    <text evidence="1 10 12">Belongs to the RecA family.</text>
</comment>
<dbReference type="InterPro" id="IPR027417">
    <property type="entry name" value="P-loop_NTPase"/>
</dbReference>
<dbReference type="GO" id="GO:0140664">
    <property type="term" value="F:ATP-dependent DNA damage sensor activity"/>
    <property type="evidence" value="ECO:0007669"/>
    <property type="project" value="InterPro"/>
</dbReference>
<keyword evidence="10" id="KW-0963">Cytoplasm</keyword>
<dbReference type="PROSITE" id="PS50163">
    <property type="entry name" value="RECA_3"/>
    <property type="match status" value="1"/>
</dbReference>
<dbReference type="Pfam" id="PF21096">
    <property type="entry name" value="RecA_C"/>
    <property type="match status" value="1"/>
</dbReference>
<evidence type="ECO:0000256" key="9">
    <source>
        <dbReference type="ARBA" id="ARBA00023236"/>
    </source>
</evidence>
<dbReference type="PROSITE" id="PS00321">
    <property type="entry name" value="RECA_1"/>
    <property type="match status" value="1"/>
</dbReference>
<comment type="caution">
    <text evidence="16">The sequence shown here is derived from an EMBL/GenBank/DDBJ whole genome shotgun (WGS) entry which is preliminary data.</text>
</comment>
<evidence type="ECO:0000256" key="4">
    <source>
        <dbReference type="ARBA" id="ARBA00022763"/>
    </source>
</evidence>
<dbReference type="GO" id="GO:0003697">
    <property type="term" value="F:single-stranded DNA binding"/>
    <property type="evidence" value="ECO:0007669"/>
    <property type="project" value="UniProtKB-UniRule"/>
</dbReference>
<dbReference type="InterPro" id="IPR020584">
    <property type="entry name" value="DNA_recomb/repair_RecA_CS"/>
</dbReference>
<proteinExistence type="inferred from homology"/>
<evidence type="ECO:0000256" key="6">
    <source>
        <dbReference type="ARBA" id="ARBA00023125"/>
    </source>
</evidence>
<feature type="domain" description="RecA family profile 1" evidence="14">
    <location>
        <begin position="50"/>
        <end position="208"/>
    </location>
</feature>
<dbReference type="AlphaFoldDB" id="A0A7X2XTW8"/>
<keyword evidence="5 10" id="KW-0067">ATP-binding</keyword>
<dbReference type="EMBL" id="WNJO01000002">
    <property type="protein sequence ID" value="MTV81608.1"/>
    <property type="molecule type" value="Genomic_DNA"/>
</dbReference>
<accession>A0A7X2XTW8</accession>